<comment type="caution">
    <text evidence="10">The sequence shown here is derived from an EMBL/GenBank/DDBJ whole genome shotgun (WGS) entry which is preliminary data.</text>
</comment>
<gene>
    <name evidence="10" type="ORF">EMPS_04750</name>
</gene>
<dbReference type="Proteomes" id="UP000827284">
    <property type="component" value="Unassembled WGS sequence"/>
</dbReference>
<sequence length="581" mass="64993">MADRLKSDIAFTDKTRGNRNLCGVFALCGLVVLGVFALPKVRRAFYPVYLYVHRCAAFIFLTGLMMHYPSVMLWYYILPSFILFLLDRFVPRILQAWSLDPTATFTLNVDARIVRIQLSSREPMKPYLPGDFIRIMVPGLGNIYHPFTIASYWPEDPYKMTLFVRVFGNSRLCWTNALAKVCNGNEGPKDRKVANLRVHVDGPYGGRRHDYLKADTVIIFIAGTAITTFMALIKAIAAQIAASPGPSRMQLYLICTFHTCSELHAYGSFLHQITHDPRFTNWLHAEIFITRPEKRETSQGAPTRAASNHTATCSHISADTAGSITTHLLLPTVEPEFSPHSEKKATGSTIYDGRPLPTFDSSSISAGLASNRQAKYDLAISFVLVVIPLSVFYGLRAVSWEGSSHWCRTTMDINSNRTVLICDWTYALIPGFAHLITFLVLGYSAIYFARRSHRRRMQRERRGADVEGNEAMTGAGRESTFGLDDGNWDEGDVPYTRGRMKISQVIQNFLDKGIGCSSSSAQRPVFSMETGETQEPKEGQLGTSGLVAVLAGGPEGFVNMIKCRVYKAAWSVEFYRVTWTM</sequence>
<evidence type="ECO:0000256" key="1">
    <source>
        <dbReference type="ARBA" id="ARBA00004141"/>
    </source>
</evidence>
<feature type="transmembrane region" description="Helical" evidence="8">
    <location>
        <begin position="73"/>
        <end position="90"/>
    </location>
</feature>
<reference evidence="10" key="1">
    <citation type="submission" date="2021-11" db="EMBL/GenBank/DDBJ databases">
        <authorList>
            <person name="Herlambang A."/>
            <person name="Guo Y."/>
            <person name="Takashima Y."/>
            <person name="Nishizawa T."/>
        </authorList>
    </citation>
    <scope>NUCLEOTIDE SEQUENCE</scope>
    <source>
        <strain evidence="10">E1425</strain>
    </source>
</reference>
<evidence type="ECO:0000256" key="3">
    <source>
        <dbReference type="ARBA" id="ARBA00022989"/>
    </source>
</evidence>
<keyword evidence="6 8" id="KW-0472">Membrane</keyword>
<keyword evidence="3 8" id="KW-1133">Transmembrane helix</keyword>
<keyword evidence="11" id="KW-1185">Reference proteome</keyword>
<evidence type="ECO:0000256" key="2">
    <source>
        <dbReference type="ARBA" id="ARBA00022692"/>
    </source>
</evidence>
<keyword evidence="4" id="KW-0560">Oxidoreductase</keyword>
<dbReference type="InterPro" id="IPR013112">
    <property type="entry name" value="FAD-bd_8"/>
</dbReference>
<dbReference type="InterPro" id="IPR017938">
    <property type="entry name" value="Riboflavin_synthase-like_b-brl"/>
</dbReference>
<organism evidence="10 11">
    <name type="scientific">Entomortierella parvispora</name>
    <dbReference type="NCBI Taxonomy" id="205924"/>
    <lineage>
        <taxon>Eukaryota</taxon>
        <taxon>Fungi</taxon>
        <taxon>Fungi incertae sedis</taxon>
        <taxon>Mucoromycota</taxon>
        <taxon>Mortierellomycotina</taxon>
        <taxon>Mortierellomycetes</taxon>
        <taxon>Mortierellales</taxon>
        <taxon>Mortierellaceae</taxon>
        <taxon>Entomortierella</taxon>
    </lineage>
</organism>
<dbReference type="InterPro" id="IPR050369">
    <property type="entry name" value="RBOH/FRE"/>
</dbReference>
<feature type="transmembrane region" description="Helical" evidence="8">
    <location>
        <begin position="21"/>
        <end position="38"/>
    </location>
</feature>
<reference evidence="10" key="2">
    <citation type="journal article" date="2022" name="Microbiol. Resour. Announc.">
        <title>Whole-Genome Sequence of Entomortierella parvispora E1425, a Mucoromycotan Fungus Associated with Burkholderiaceae-Related Endosymbiotic Bacteria.</title>
        <authorList>
            <person name="Herlambang A."/>
            <person name="Guo Y."/>
            <person name="Takashima Y."/>
            <person name="Narisawa K."/>
            <person name="Ohta H."/>
            <person name="Nishizawa T."/>
        </authorList>
    </citation>
    <scope>NUCLEOTIDE SEQUENCE</scope>
    <source>
        <strain evidence="10">E1425</strain>
    </source>
</reference>
<evidence type="ECO:0000313" key="11">
    <source>
        <dbReference type="Proteomes" id="UP000827284"/>
    </source>
</evidence>
<evidence type="ECO:0000256" key="7">
    <source>
        <dbReference type="SAM" id="MobiDB-lite"/>
    </source>
</evidence>
<dbReference type="PANTHER" id="PTHR11972:SF69">
    <property type="entry name" value="FERRIC REDUCTION OXIDASE 6-RELATED"/>
    <property type="match status" value="1"/>
</dbReference>
<dbReference type="PROSITE" id="PS51384">
    <property type="entry name" value="FAD_FR"/>
    <property type="match status" value="1"/>
</dbReference>
<keyword evidence="5" id="KW-0813">Transport</keyword>
<feature type="domain" description="FAD-binding FR-type" evidence="9">
    <location>
        <begin position="86"/>
        <end position="210"/>
    </location>
</feature>
<dbReference type="InterPro" id="IPR013130">
    <property type="entry name" value="Fe3_Rdtase_TM_dom"/>
</dbReference>
<evidence type="ECO:0000256" key="5">
    <source>
        <dbReference type="ARBA" id="ARBA00023065"/>
    </source>
</evidence>
<evidence type="ECO:0000259" key="9">
    <source>
        <dbReference type="PROSITE" id="PS51384"/>
    </source>
</evidence>
<dbReference type="Pfam" id="PF01794">
    <property type="entry name" value="Ferric_reduct"/>
    <property type="match status" value="1"/>
</dbReference>
<dbReference type="InterPro" id="IPR039261">
    <property type="entry name" value="FNR_nucleotide-bd"/>
</dbReference>
<dbReference type="Gene3D" id="3.40.50.80">
    <property type="entry name" value="Nucleotide-binding domain of ferredoxin-NADP reductase (FNR) module"/>
    <property type="match status" value="1"/>
</dbReference>
<keyword evidence="2 8" id="KW-0812">Transmembrane</keyword>
<dbReference type="InterPro" id="IPR017927">
    <property type="entry name" value="FAD-bd_FR_type"/>
</dbReference>
<dbReference type="AlphaFoldDB" id="A0A9P3H9S6"/>
<evidence type="ECO:0000313" key="10">
    <source>
        <dbReference type="EMBL" id="GJJ72393.1"/>
    </source>
</evidence>
<dbReference type="GO" id="GO:0005886">
    <property type="term" value="C:plasma membrane"/>
    <property type="evidence" value="ECO:0007669"/>
    <property type="project" value="TreeGrafter"/>
</dbReference>
<feature type="transmembrane region" description="Helical" evidence="8">
    <location>
        <begin position="378"/>
        <end position="395"/>
    </location>
</feature>
<dbReference type="SUPFAM" id="SSF63380">
    <property type="entry name" value="Riboflavin synthase domain-like"/>
    <property type="match status" value="1"/>
</dbReference>
<feature type="transmembrane region" description="Helical" evidence="8">
    <location>
        <begin position="217"/>
        <end position="242"/>
    </location>
</feature>
<name>A0A9P3H9S6_9FUNG</name>
<evidence type="ECO:0000256" key="8">
    <source>
        <dbReference type="SAM" id="Phobius"/>
    </source>
</evidence>
<feature type="transmembrane region" description="Helical" evidence="8">
    <location>
        <begin position="424"/>
        <end position="449"/>
    </location>
</feature>
<comment type="subcellular location">
    <subcellularLocation>
        <location evidence="1">Membrane</location>
        <topology evidence="1">Multi-pass membrane protein</topology>
    </subcellularLocation>
</comment>
<proteinExistence type="predicted"/>
<dbReference type="GO" id="GO:0016491">
    <property type="term" value="F:oxidoreductase activity"/>
    <property type="evidence" value="ECO:0007669"/>
    <property type="project" value="UniProtKB-KW"/>
</dbReference>
<dbReference type="OrthoDB" id="10006946at2759"/>
<protein>
    <recommendedName>
        <fullName evidence="9">FAD-binding FR-type domain-containing protein</fullName>
    </recommendedName>
</protein>
<dbReference type="EMBL" id="BQFW01000006">
    <property type="protein sequence ID" value="GJJ72393.1"/>
    <property type="molecule type" value="Genomic_DNA"/>
</dbReference>
<accession>A0A9P3H9S6</accession>
<evidence type="ECO:0000256" key="4">
    <source>
        <dbReference type="ARBA" id="ARBA00023002"/>
    </source>
</evidence>
<dbReference type="GO" id="GO:0006811">
    <property type="term" value="P:monoatomic ion transport"/>
    <property type="evidence" value="ECO:0007669"/>
    <property type="project" value="UniProtKB-KW"/>
</dbReference>
<feature type="region of interest" description="Disordered" evidence="7">
    <location>
        <begin position="459"/>
        <end position="485"/>
    </location>
</feature>
<evidence type="ECO:0000256" key="6">
    <source>
        <dbReference type="ARBA" id="ARBA00023136"/>
    </source>
</evidence>
<dbReference type="CDD" id="cd06186">
    <property type="entry name" value="NOX_Duox_like_FAD_NADP"/>
    <property type="match status" value="1"/>
</dbReference>
<dbReference type="PANTHER" id="PTHR11972">
    <property type="entry name" value="NADPH OXIDASE"/>
    <property type="match status" value="1"/>
</dbReference>
<dbReference type="Pfam" id="PF08022">
    <property type="entry name" value="FAD_binding_8"/>
    <property type="match status" value="1"/>
</dbReference>
<keyword evidence="5" id="KW-0406">Ion transport</keyword>